<evidence type="ECO:0000256" key="8">
    <source>
        <dbReference type="ARBA" id="ARBA00023136"/>
    </source>
</evidence>
<evidence type="ECO:0000256" key="5">
    <source>
        <dbReference type="ARBA" id="ARBA00022741"/>
    </source>
</evidence>
<dbReference type="Pfam" id="PF10609">
    <property type="entry name" value="ParA"/>
    <property type="match status" value="1"/>
</dbReference>
<evidence type="ECO:0000256" key="2">
    <source>
        <dbReference type="ARBA" id="ARBA00006683"/>
    </source>
</evidence>
<dbReference type="CDD" id="cd05387">
    <property type="entry name" value="BY-kinase"/>
    <property type="match status" value="1"/>
</dbReference>
<proteinExistence type="inferred from homology"/>
<keyword evidence="7" id="KW-1133">Transmembrane helix</keyword>
<dbReference type="PANTHER" id="PTHR32309">
    <property type="entry name" value="TYROSINE-PROTEIN KINASE"/>
    <property type="match status" value="1"/>
</dbReference>
<dbReference type="Pfam" id="PF02706">
    <property type="entry name" value="Wzz"/>
    <property type="match status" value="1"/>
</dbReference>
<keyword evidence="6" id="KW-0067">ATP-binding</keyword>
<comment type="caution">
    <text evidence="11">The sequence shown here is derived from an EMBL/GenBank/DDBJ whole genome shotgun (WGS) entry which is preliminary data.</text>
</comment>
<dbReference type="InterPro" id="IPR005702">
    <property type="entry name" value="Wzc-like_C"/>
</dbReference>
<keyword evidence="3" id="KW-1003">Cell membrane</keyword>
<evidence type="ECO:0000313" key="11">
    <source>
        <dbReference type="EMBL" id="PWW21836.1"/>
    </source>
</evidence>
<keyword evidence="5" id="KW-0547">Nucleotide-binding</keyword>
<gene>
    <name evidence="11" type="ORF">JD79_00977</name>
</gene>
<accession>A0A317QGS7</accession>
<dbReference type="PROSITE" id="PS51257">
    <property type="entry name" value="PROKAR_LIPOPROTEIN"/>
    <property type="match status" value="1"/>
</dbReference>
<dbReference type="InterPro" id="IPR050445">
    <property type="entry name" value="Bact_polysacc_biosynth/exp"/>
</dbReference>
<evidence type="ECO:0000256" key="3">
    <source>
        <dbReference type="ARBA" id="ARBA00022475"/>
    </source>
</evidence>
<keyword evidence="8" id="KW-0472">Membrane</keyword>
<dbReference type="GO" id="GO:0004713">
    <property type="term" value="F:protein tyrosine kinase activity"/>
    <property type="evidence" value="ECO:0007669"/>
    <property type="project" value="TreeGrafter"/>
</dbReference>
<evidence type="ECO:0000256" key="6">
    <source>
        <dbReference type="ARBA" id="ARBA00022840"/>
    </source>
</evidence>
<comment type="similarity">
    <text evidence="2">Belongs to the CpsC/CapA family.</text>
</comment>
<comment type="subcellular location">
    <subcellularLocation>
        <location evidence="1">Cell membrane</location>
        <topology evidence="1">Multi-pass membrane protein</topology>
    </subcellularLocation>
</comment>
<dbReference type="AlphaFoldDB" id="A0A317QGS7"/>
<organism evidence="11 12">
    <name type="scientific">Geodermatophilus normandii</name>
    <dbReference type="NCBI Taxonomy" id="1137989"/>
    <lineage>
        <taxon>Bacteria</taxon>
        <taxon>Bacillati</taxon>
        <taxon>Actinomycetota</taxon>
        <taxon>Actinomycetes</taxon>
        <taxon>Geodermatophilales</taxon>
        <taxon>Geodermatophilaceae</taxon>
        <taxon>Geodermatophilus</taxon>
    </lineage>
</organism>
<dbReference type="Proteomes" id="UP000246661">
    <property type="component" value="Unassembled WGS sequence"/>
</dbReference>
<dbReference type="NCBIfam" id="TIGR01007">
    <property type="entry name" value="eps_fam"/>
    <property type="match status" value="1"/>
</dbReference>
<sequence>MFAALRTNWWMPLVGALLGACASVAYCLTTTPVYSAETQFFIASTETSTSSEAFQGGQFSQQRVASYAQLLSGEELAGRVNDRLGLDEDVEELAARITAIPVADTVLINVIVDDPSPQQARQIAEAVGDEFTVLVTDLETPNGGGQAPVKATVTEDPKEPTSPSWPDIPRIVAIATLGCLVLGAAAAVLRRQLDRTVKSADTASGLGGAPVVGTVLRDTTLGLRHVYDQRSPNRAAEDYRQLRTALQFLSVDNPPRVIMVTSAMPTEGKTTVAINLAVALAESGRQVTLLDADLRRPRVAGYLGLVGGVGLTNVLAGSAEAAEVEQVFGTEGLKVIGAGPTPPNPNELLSSRQMFSLVDQLRESNDFVLIDAPPVLPVADAAGLGVLADGVLVSVRHGHTRKDQLQQATATLERVGARILGVVLNIVPLSARAAQAYGYGTDYVQDAQPRTRKRADPHRSSSRSAARSQALTPVTDPEGRRGRPGRA</sequence>
<evidence type="ECO:0000313" key="12">
    <source>
        <dbReference type="Proteomes" id="UP000246661"/>
    </source>
</evidence>
<evidence type="ECO:0000256" key="7">
    <source>
        <dbReference type="ARBA" id="ARBA00022989"/>
    </source>
</evidence>
<dbReference type="Gene3D" id="3.40.50.300">
    <property type="entry name" value="P-loop containing nucleotide triphosphate hydrolases"/>
    <property type="match status" value="1"/>
</dbReference>
<keyword evidence="4" id="KW-0812">Transmembrane</keyword>
<feature type="domain" description="Polysaccharide chain length determinant N-terminal" evidence="10">
    <location>
        <begin position="2"/>
        <end position="80"/>
    </location>
</feature>
<dbReference type="GO" id="GO:0005524">
    <property type="term" value="F:ATP binding"/>
    <property type="evidence" value="ECO:0007669"/>
    <property type="project" value="UniProtKB-KW"/>
</dbReference>
<evidence type="ECO:0000259" key="10">
    <source>
        <dbReference type="Pfam" id="PF02706"/>
    </source>
</evidence>
<evidence type="ECO:0000256" key="9">
    <source>
        <dbReference type="SAM" id="MobiDB-lite"/>
    </source>
</evidence>
<keyword evidence="12" id="KW-1185">Reference proteome</keyword>
<dbReference type="SUPFAM" id="SSF52540">
    <property type="entry name" value="P-loop containing nucleoside triphosphate hydrolases"/>
    <property type="match status" value="1"/>
</dbReference>
<evidence type="ECO:0000256" key="1">
    <source>
        <dbReference type="ARBA" id="ARBA00004651"/>
    </source>
</evidence>
<dbReference type="PANTHER" id="PTHR32309:SF13">
    <property type="entry name" value="FERRIC ENTEROBACTIN TRANSPORT PROTEIN FEPE"/>
    <property type="match status" value="1"/>
</dbReference>
<reference evidence="12" key="1">
    <citation type="submission" date="2018-05" db="EMBL/GenBank/DDBJ databases">
        <authorList>
            <person name="Klenk H.-P."/>
            <person name="Huntemann M."/>
            <person name="Clum A."/>
            <person name="Pillay M."/>
            <person name="Palaniappan K."/>
            <person name="Varghese N."/>
            <person name="Mikhailova N."/>
            <person name="Stamatis D."/>
            <person name="Reddy T."/>
            <person name="Daum C."/>
            <person name="Shapiro N."/>
            <person name="Ivanova N."/>
            <person name="Kyrpides N."/>
            <person name="Woyke T."/>
        </authorList>
    </citation>
    <scope>NUCLEOTIDE SEQUENCE [LARGE SCALE GENOMIC DNA]</scope>
    <source>
        <strain evidence="12">DSM 45417</strain>
    </source>
</reference>
<protein>
    <submittedName>
        <fullName evidence="11">Capsular exopolysaccharide synthesis family protein</fullName>
    </submittedName>
</protein>
<name>A0A317QGS7_9ACTN</name>
<feature type="region of interest" description="Disordered" evidence="9">
    <location>
        <begin position="445"/>
        <end position="487"/>
    </location>
</feature>
<evidence type="ECO:0000256" key="4">
    <source>
        <dbReference type="ARBA" id="ARBA00022692"/>
    </source>
</evidence>
<dbReference type="EMBL" id="QGTX01000001">
    <property type="protein sequence ID" value="PWW21836.1"/>
    <property type="molecule type" value="Genomic_DNA"/>
</dbReference>
<dbReference type="GO" id="GO:0005886">
    <property type="term" value="C:plasma membrane"/>
    <property type="evidence" value="ECO:0007669"/>
    <property type="project" value="UniProtKB-SubCell"/>
</dbReference>
<feature type="region of interest" description="Disordered" evidence="9">
    <location>
        <begin position="138"/>
        <end position="165"/>
    </location>
</feature>
<dbReference type="InterPro" id="IPR033756">
    <property type="entry name" value="YlxH/NBP35"/>
</dbReference>
<dbReference type="InterPro" id="IPR027417">
    <property type="entry name" value="P-loop_NTPase"/>
</dbReference>
<dbReference type="InterPro" id="IPR003856">
    <property type="entry name" value="LPS_length_determ_N"/>
</dbReference>